<dbReference type="SUPFAM" id="SSF52172">
    <property type="entry name" value="CheY-like"/>
    <property type="match status" value="1"/>
</dbReference>
<name>A0A4U0F9I1_9BACL</name>
<dbReference type="InterPro" id="IPR011006">
    <property type="entry name" value="CheY-like_superfamily"/>
</dbReference>
<evidence type="ECO:0000259" key="2">
    <source>
        <dbReference type="PROSITE" id="PS50110"/>
    </source>
</evidence>
<dbReference type="OrthoDB" id="9790669at2"/>
<reference evidence="3 4" key="1">
    <citation type="submission" date="2019-04" db="EMBL/GenBank/DDBJ databases">
        <title>Cohnella sp. nov., isolated from soil.</title>
        <authorList>
            <person name="Kim W."/>
        </authorList>
    </citation>
    <scope>NUCLEOTIDE SEQUENCE [LARGE SCALE GENOMIC DNA]</scope>
    <source>
        <strain evidence="3 4">CAU 1483</strain>
    </source>
</reference>
<protein>
    <submittedName>
        <fullName evidence="3">Response regulator</fullName>
    </submittedName>
</protein>
<dbReference type="AlphaFoldDB" id="A0A4U0F9I1"/>
<dbReference type="Proteomes" id="UP000309673">
    <property type="component" value="Unassembled WGS sequence"/>
</dbReference>
<dbReference type="Pfam" id="PF00072">
    <property type="entry name" value="Response_reg"/>
    <property type="match status" value="1"/>
</dbReference>
<evidence type="ECO:0000313" key="4">
    <source>
        <dbReference type="Proteomes" id="UP000309673"/>
    </source>
</evidence>
<keyword evidence="4" id="KW-1185">Reference proteome</keyword>
<accession>A0A4U0F9I1</accession>
<dbReference type="SMART" id="SM00448">
    <property type="entry name" value="REC"/>
    <property type="match status" value="1"/>
</dbReference>
<dbReference type="RefSeq" id="WP_136778786.1">
    <property type="nucleotide sequence ID" value="NZ_SUPK01000007.1"/>
</dbReference>
<sequence length="120" mass="13537">MARLIIVDDAALMRMMLKQIVLDMGHEVVGEAENGEEAVQRYMSWKPDLIIMDITMPVMDGLTALKAIIEFNHRAKVIICSALGRKNVVAEAFQAGAKEFLVKPYERERVMDSISKVIQM</sequence>
<dbReference type="InterPro" id="IPR001789">
    <property type="entry name" value="Sig_transdc_resp-reg_receiver"/>
</dbReference>
<proteinExistence type="predicted"/>
<organism evidence="3 4">
    <name type="scientific">Cohnella pontilimi</name>
    <dbReference type="NCBI Taxonomy" id="2564100"/>
    <lineage>
        <taxon>Bacteria</taxon>
        <taxon>Bacillati</taxon>
        <taxon>Bacillota</taxon>
        <taxon>Bacilli</taxon>
        <taxon>Bacillales</taxon>
        <taxon>Paenibacillaceae</taxon>
        <taxon>Cohnella</taxon>
    </lineage>
</organism>
<dbReference type="PROSITE" id="PS50110">
    <property type="entry name" value="RESPONSE_REGULATORY"/>
    <property type="match status" value="1"/>
</dbReference>
<gene>
    <name evidence="3" type="ORF">E5161_15830</name>
</gene>
<dbReference type="PANTHER" id="PTHR43228:SF1">
    <property type="entry name" value="TWO-COMPONENT RESPONSE REGULATOR ARR22"/>
    <property type="match status" value="1"/>
</dbReference>
<dbReference type="InterPro" id="IPR052048">
    <property type="entry name" value="ST_Response_Regulator"/>
</dbReference>
<dbReference type="Gene3D" id="3.40.50.2300">
    <property type="match status" value="1"/>
</dbReference>
<feature type="domain" description="Response regulatory" evidence="2">
    <location>
        <begin position="3"/>
        <end position="118"/>
    </location>
</feature>
<evidence type="ECO:0000313" key="3">
    <source>
        <dbReference type="EMBL" id="TJY41158.1"/>
    </source>
</evidence>
<keyword evidence="1" id="KW-0597">Phosphoprotein</keyword>
<dbReference type="EMBL" id="SUPK01000007">
    <property type="protein sequence ID" value="TJY41158.1"/>
    <property type="molecule type" value="Genomic_DNA"/>
</dbReference>
<feature type="modified residue" description="4-aspartylphosphate" evidence="1">
    <location>
        <position position="53"/>
    </location>
</feature>
<dbReference type="PANTHER" id="PTHR43228">
    <property type="entry name" value="TWO-COMPONENT RESPONSE REGULATOR"/>
    <property type="match status" value="1"/>
</dbReference>
<dbReference type="GO" id="GO:0000160">
    <property type="term" value="P:phosphorelay signal transduction system"/>
    <property type="evidence" value="ECO:0007669"/>
    <property type="project" value="InterPro"/>
</dbReference>
<comment type="caution">
    <text evidence="3">The sequence shown here is derived from an EMBL/GenBank/DDBJ whole genome shotgun (WGS) entry which is preliminary data.</text>
</comment>
<evidence type="ECO:0000256" key="1">
    <source>
        <dbReference type="PROSITE-ProRule" id="PRU00169"/>
    </source>
</evidence>